<dbReference type="PANTHER" id="PTHR10381">
    <property type="entry name" value="ATP-DEPENDENT CLP PROTEASE PROTEOLYTIC SUBUNIT"/>
    <property type="match status" value="1"/>
</dbReference>
<evidence type="ECO:0000256" key="2">
    <source>
        <dbReference type="ARBA" id="ARBA00022490"/>
    </source>
</evidence>
<dbReference type="SUPFAM" id="SSF52096">
    <property type="entry name" value="ClpP/crotonase"/>
    <property type="match status" value="1"/>
</dbReference>
<keyword evidence="3" id="KW-0645">Protease</keyword>
<dbReference type="Gene3D" id="3.90.226.10">
    <property type="entry name" value="2-enoyl-CoA Hydratase, Chain A, domain 1"/>
    <property type="match status" value="1"/>
</dbReference>
<dbReference type="GO" id="GO:0004176">
    <property type="term" value="F:ATP-dependent peptidase activity"/>
    <property type="evidence" value="ECO:0007669"/>
    <property type="project" value="InterPro"/>
</dbReference>
<dbReference type="InterPro" id="IPR001907">
    <property type="entry name" value="ClpP"/>
</dbReference>
<evidence type="ECO:0000256" key="5">
    <source>
        <dbReference type="ARBA" id="ARBA00022825"/>
    </source>
</evidence>
<dbReference type="GO" id="GO:0006515">
    <property type="term" value="P:protein quality control for misfolded or incompletely synthesized proteins"/>
    <property type="evidence" value="ECO:0007669"/>
    <property type="project" value="TreeGrafter"/>
</dbReference>
<organism evidence="7 8">
    <name type="scientific">Pseudomonas lundensis</name>
    <dbReference type="NCBI Taxonomy" id="86185"/>
    <lineage>
        <taxon>Bacteria</taxon>
        <taxon>Pseudomonadati</taxon>
        <taxon>Pseudomonadota</taxon>
        <taxon>Gammaproteobacteria</taxon>
        <taxon>Pseudomonadales</taxon>
        <taxon>Pseudomonadaceae</taxon>
        <taxon>Pseudomonas</taxon>
    </lineage>
</organism>
<evidence type="ECO:0000256" key="6">
    <source>
        <dbReference type="RuleBase" id="RU003567"/>
    </source>
</evidence>
<comment type="caution">
    <text evidence="7">The sequence shown here is derived from an EMBL/GenBank/DDBJ whole genome shotgun (WGS) entry which is preliminary data.</text>
</comment>
<dbReference type="GO" id="GO:0051117">
    <property type="term" value="F:ATPase binding"/>
    <property type="evidence" value="ECO:0007669"/>
    <property type="project" value="TreeGrafter"/>
</dbReference>
<dbReference type="EMBL" id="OBKZ01000020">
    <property type="protein sequence ID" value="SOB53033.1"/>
    <property type="molecule type" value="Genomic_DNA"/>
</dbReference>
<gene>
    <name evidence="7" type="ORF">PLUA15_270015</name>
</gene>
<proteinExistence type="inferred from homology"/>
<evidence type="ECO:0000256" key="1">
    <source>
        <dbReference type="ARBA" id="ARBA00007039"/>
    </source>
</evidence>
<dbReference type="PANTHER" id="PTHR10381:SF70">
    <property type="entry name" value="ATP-DEPENDENT CLP PROTEASE PROTEOLYTIC SUBUNIT"/>
    <property type="match status" value="1"/>
</dbReference>
<dbReference type="GO" id="GO:0004252">
    <property type="term" value="F:serine-type endopeptidase activity"/>
    <property type="evidence" value="ECO:0007669"/>
    <property type="project" value="InterPro"/>
</dbReference>
<evidence type="ECO:0000313" key="7">
    <source>
        <dbReference type="EMBL" id="SOB53033.1"/>
    </source>
</evidence>
<name>A0AAX2H973_9PSED</name>
<dbReference type="Proteomes" id="UP000219564">
    <property type="component" value="Unassembled WGS sequence"/>
</dbReference>
<comment type="similarity">
    <text evidence="1 6">Belongs to the peptidase S14 family.</text>
</comment>
<keyword evidence="2" id="KW-0963">Cytoplasm</keyword>
<reference evidence="7 8" key="1">
    <citation type="submission" date="2017-08" db="EMBL/GenBank/DDBJ databases">
        <authorList>
            <person name="Chaillou S."/>
        </authorList>
    </citation>
    <scope>NUCLEOTIDE SEQUENCE [LARGE SCALE GENOMIC DNA]</scope>
    <source>
        <strain evidence="7 8">MFPA15A1205</strain>
    </source>
</reference>
<keyword evidence="4" id="KW-0378">Hydrolase</keyword>
<sequence length="245" mass="26491">MTDKTLPATCELKPLALERWNRTIRAAKEDDHSISIYDAIGYDPWSGEGVTTKRISAALRSLKGADVTVNINSPGGDMFEAMAIYNLLREYSGKVTVKVLGLAASAASIIAMAGNEIRIARSGFLNIHNCWVVALGNRHDLRAMITTLEPFDQAMAEIYAARTGGDLSSMQQMMDADTWLNGKIAVERGFADDLLAADAIKQAPDAKALTAPQVPDLTYAFTELQQAMTQFRVAATTAFGGLHHA</sequence>
<keyword evidence="5" id="KW-0720">Serine protease</keyword>
<dbReference type="Pfam" id="PF00574">
    <property type="entry name" value="CLP_protease"/>
    <property type="match status" value="1"/>
</dbReference>
<evidence type="ECO:0000256" key="3">
    <source>
        <dbReference type="ARBA" id="ARBA00022670"/>
    </source>
</evidence>
<dbReference type="InterPro" id="IPR029045">
    <property type="entry name" value="ClpP/crotonase-like_dom_sf"/>
</dbReference>
<dbReference type="NCBIfam" id="NF045542">
    <property type="entry name" value="Clp_rel_HeadMat"/>
    <property type="match status" value="1"/>
</dbReference>
<accession>A0AAX2H973</accession>
<dbReference type="GO" id="GO:0009368">
    <property type="term" value="C:endopeptidase Clp complex"/>
    <property type="evidence" value="ECO:0007669"/>
    <property type="project" value="TreeGrafter"/>
</dbReference>
<dbReference type="CDD" id="cd07016">
    <property type="entry name" value="S14_ClpP_1"/>
    <property type="match status" value="1"/>
</dbReference>
<evidence type="ECO:0000256" key="4">
    <source>
        <dbReference type="ARBA" id="ARBA00022801"/>
    </source>
</evidence>
<protein>
    <recommendedName>
        <fullName evidence="6">ATP-dependent Clp protease proteolytic subunit</fullName>
    </recommendedName>
</protein>
<evidence type="ECO:0000313" key="8">
    <source>
        <dbReference type="Proteomes" id="UP000219564"/>
    </source>
</evidence>
<dbReference type="AlphaFoldDB" id="A0AAX2H973"/>
<dbReference type="RefSeq" id="WP_097192113.1">
    <property type="nucleotide sequence ID" value="NZ_OBKZ01000020.1"/>
</dbReference>
<dbReference type="InterPro" id="IPR023562">
    <property type="entry name" value="ClpP/TepA"/>
</dbReference>
<dbReference type="PRINTS" id="PR00127">
    <property type="entry name" value="CLPPROTEASEP"/>
</dbReference>